<dbReference type="EMBL" id="CP001751">
    <property type="protein sequence ID" value="ADE39962.1"/>
    <property type="molecule type" value="Genomic_DNA"/>
</dbReference>
<dbReference type="InterPro" id="IPR036291">
    <property type="entry name" value="NAD(P)-bd_dom_sf"/>
</dbReference>
<dbReference type="InterPro" id="IPR050259">
    <property type="entry name" value="SDR"/>
</dbReference>
<dbReference type="FunFam" id="3.40.50.720:FF:000084">
    <property type="entry name" value="Short-chain dehydrogenase reductase"/>
    <property type="match status" value="1"/>
</dbReference>
<dbReference type="KEGG" id="apb:SAR116_1718"/>
<dbReference type="STRING" id="488538.SAR116_1718"/>
<proteinExistence type="inferred from homology"/>
<dbReference type="SMART" id="SM00822">
    <property type="entry name" value="PKS_KR"/>
    <property type="match status" value="1"/>
</dbReference>
<organism evidence="3 4">
    <name type="scientific">Puniceispirillum marinum (strain IMCC1322)</name>
    <dbReference type="NCBI Taxonomy" id="488538"/>
    <lineage>
        <taxon>Bacteria</taxon>
        <taxon>Pseudomonadati</taxon>
        <taxon>Pseudomonadota</taxon>
        <taxon>Alphaproteobacteria</taxon>
        <taxon>Candidatus Puniceispirillales</taxon>
        <taxon>Candidatus Puniceispirillaceae</taxon>
        <taxon>Candidatus Puniceispirillum</taxon>
    </lineage>
</organism>
<dbReference type="PRINTS" id="PR00080">
    <property type="entry name" value="SDRFAMILY"/>
</dbReference>
<dbReference type="PANTHER" id="PTHR42879">
    <property type="entry name" value="3-OXOACYL-(ACYL-CARRIER-PROTEIN) REDUCTASE"/>
    <property type="match status" value="1"/>
</dbReference>
<dbReference type="RefSeq" id="WP_013046589.1">
    <property type="nucleotide sequence ID" value="NC_014010.1"/>
</dbReference>
<dbReference type="AlphaFoldDB" id="D5BUL5"/>
<dbReference type="HOGENOM" id="CLU_010194_1_3_5"/>
<keyword evidence="4" id="KW-1185">Reference proteome</keyword>
<dbReference type="InterPro" id="IPR002347">
    <property type="entry name" value="SDR_fam"/>
</dbReference>
<evidence type="ECO:0000256" key="1">
    <source>
        <dbReference type="ARBA" id="ARBA00006484"/>
    </source>
</evidence>
<evidence type="ECO:0000259" key="2">
    <source>
        <dbReference type="SMART" id="SM00822"/>
    </source>
</evidence>
<protein>
    <submittedName>
        <fullName evidence="3">Short-chain dehydrogenase/reductase SDR</fullName>
        <ecNumber evidence="3">1.1.1.100</ecNumber>
    </submittedName>
</protein>
<gene>
    <name evidence="3" type="ordered locus">SAR116_1718</name>
</gene>
<dbReference type="PROSITE" id="PS00061">
    <property type="entry name" value="ADH_SHORT"/>
    <property type="match status" value="1"/>
</dbReference>
<evidence type="ECO:0000313" key="3">
    <source>
        <dbReference type="EMBL" id="ADE39962.1"/>
    </source>
</evidence>
<dbReference type="PRINTS" id="PR00081">
    <property type="entry name" value="GDHRDH"/>
</dbReference>
<name>D5BUL5_PUNMI</name>
<feature type="domain" description="Ketoreductase" evidence="2">
    <location>
        <begin position="5"/>
        <end position="171"/>
    </location>
</feature>
<keyword evidence="3" id="KW-0560">Oxidoreductase</keyword>
<dbReference type="GO" id="GO:0004316">
    <property type="term" value="F:3-oxoacyl-[acyl-carrier-protein] reductase (NADPH) activity"/>
    <property type="evidence" value="ECO:0007669"/>
    <property type="project" value="UniProtKB-EC"/>
</dbReference>
<dbReference type="Pfam" id="PF13561">
    <property type="entry name" value="adh_short_C2"/>
    <property type="match status" value="1"/>
</dbReference>
<evidence type="ECO:0000313" key="4">
    <source>
        <dbReference type="Proteomes" id="UP000007460"/>
    </source>
</evidence>
<dbReference type="PANTHER" id="PTHR42879:SF2">
    <property type="entry name" value="3-OXOACYL-[ACYL-CARRIER-PROTEIN] REDUCTASE FABG"/>
    <property type="match status" value="1"/>
</dbReference>
<dbReference type="Proteomes" id="UP000007460">
    <property type="component" value="Chromosome"/>
</dbReference>
<dbReference type="GO" id="GO:0032787">
    <property type="term" value="P:monocarboxylic acid metabolic process"/>
    <property type="evidence" value="ECO:0007669"/>
    <property type="project" value="UniProtKB-ARBA"/>
</dbReference>
<dbReference type="InterPro" id="IPR020904">
    <property type="entry name" value="Sc_DH/Rdtase_CS"/>
</dbReference>
<dbReference type="InterPro" id="IPR057326">
    <property type="entry name" value="KR_dom"/>
</dbReference>
<dbReference type="Gene3D" id="3.40.50.720">
    <property type="entry name" value="NAD(P)-binding Rossmann-like Domain"/>
    <property type="match status" value="1"/>
</dbReference>
<comment type="similarity">
    <text evidence="1">Belongs to the short-chain dehydrogenases/reductases (SDR) family.</text>
</comment>
<dbReference type="eggNOG" id="COG1028">
    <property type="taxonomic scope" value="Bacteria"/>
</dbReference>
<dbReference type="OrthoDB" id="9779623at2"/>
<dbReference type="EC" id="1.1.1.100" evidence="3"/>
<dbReference type="SUPFAM" id="SSF51735">
    <property type="entry name" value="NAD(P)-binding Rossmann-fold domains"/>
    <property type="match status" value="1"/>
</dbReference>
<reference evidence="3 4" key="1">
    <citation type="journal article" date="2010" name="J. Bacteriol.">
        <title>Complete genome sequence of "Candidatus Puniceispirillum marinum" IMCC1322, a representative of the SAR116 clade in the Alphaproteobacteria.</title>
        <authorList>
            <person name="Oh H.M."/>
            <person name="Kwon K.K."/>
            <person name="Kang I."/>
            <person name="Kang S.G."/>
            <person name="Lee J.H."/>
            <person name="Kim S.J."/>
            <person name="Cho J.C."/>
        </authorList>
    </citation>
    <scope>NUCLEOTIDE SEQUENCE [LARGE SCALE GENOMIC DNA]</scope>
    <source>
        <strain evidence="3 4">IMCC1322</strain>
    </source>
</reference>
<sequence>MSYKKKVIITGGSRGIGAAICARLIKQNYSVLAVCRTSPNMAGVDHIACDFSDKYQRINVFKSLRDYGPIYGLINNAGIATPNLLEDFDLDIYESVMTINATAVAELTAAVVPSMIQNKSGRVVNISSELILGFATRTAYSASKAAVSSFARTWALELGKYNICCNAIAPGPVETDLFIKNNPEGSAVRQSKLDKIPLGRFGKPDDIANMTNYLMSEEAAFLTGQTIYVCGGSSLGSVSF</sequence>
<accession>D5BUL5</accession>